<evidence type="ECO:0008006" key="4">
    <source>
        <dbReference type="Google" id="ProtNLM"/>
    </source>
</evidence>
<sequence length="109" mass="12515">MDDIVKILVIMAAFALPLIRQIKKSKTERSAQKPFVPIPDTEEPEVLKVTRKYQPLHSQSTSQKVEVKKNKTVSQKIETTPANDPEFTIHSAEEARKAIIWSEILNRKY</sequence>
<dbReference type="EMBL" id="JGCY01000408">
    <property type="protein sequence ID" value="EXY72358.1"/>
    <property type="molecule type" value="Genomic_DNA"/>
</dbReference>
<name>A0A015UEJ4_BACFG</name>
<dbReference type="Proteomes" id="UP000020529">
    <property type="component" value="Unassembled WGS sequence"/>
</dbReference>
<gene>
    <name evidence="2" type="ORF">M124_3964</name>
</gene>
<comment type="caution">
    <text evidence="2">The sequence shown here is derived from an EMBL/GenBank/DDBJ whole genome shotgun (WGS) entry which is preliminary data.</text>
</comment>
<organism evidence="2 3">
    <name type="scientific">Bacteroides fragilis str. 3988T(B)14</name>
    <dbReference type="NCBI Taxonomy" id="1339315"/>
    <lineage>
        <taxon>Bacteria</taxon>
        <taxon>Pseudomonadati</taxon>
        <taxon>Bacteroidota</taxon>
        <taxon>Bacteroidia</taxon>
        <taxon>Bacteroidales</taxon>
        <taxon>Bacteroidaceae</taxon>
        <taxon>Bacteroides</taxon>
    </lineage>
</organism>
<dbReference type="RefSeq" id="WP_032588822.1">
    <property type="nucleotide sequence ID" value="NZ_JGCY01000408.1"/>
</dbReference>
<protein>
    <recommendedName>
        <fullName evidence="4">Ferrichrome ABC transporter substrate-binding protein</fullName>
    </recommendedName>
</protein>
<dbReference type="AlphaFoldDB" id="A0A015UEJ4"/>
<evidence type="ECO:0000313" key="2">
    <source>
        <dbReference type="EMBL" id="EXY72358.1"/>
    </source>
</evidence>
<evidence type="ECO:0000313" key="3">
    <source>
        <dbReference type="Proteomes" id="UP000020529"/>
    </source>
</evidence>
<dbReference type="PATRIC" id="fig|1339315.3.peg.4593"/>
<feature type="compositionally biased region" description="Polar residues" evidence="1">
    <location>
        <begin position="72"/>
        <end position="82"/>
    </location>
</feature>
<reference evidence="2 3" key="1">
    <citation type="submission" date="2014-02" db="EMBL/GenBank/DDBJ databases">
        <authorList>
            <person name="Sears C."/>
            <person name="Carroll K."/>
            <person name="Sack B.R."/>
            <person name="Qadri F."/>
            <person name="Myers L.L."/>
            <person name="Chung G.-T."/>
            <person name="Escheverria P."/>
            <person name="Fraser C.M."/>
            <person name="Sadzewicz L."/>
            <person name="Shefchek K.A."/>
            <person name="Tallon L."/>
            <person name="Das S.P."/>
            <person name="Daugherty S."/>
            <person name="Mongodin E.F."/>
        </authorList>
    </citation>
    <scope>NUCLEOTIDE SEQUENCE [LARGE SCALE GENOMIC DNA]</scope>
    <source>
        <strain evidence="3">3988T(B)14</strain>
    </source>
</reference>
<feature type="region of interest" description="Disordered" evidence="1">
    <location>
        <begin position="57"/>
        <end position="86"/>
    </location>
</feature>
<evidence type="ECO:0000256" key="1">
    <source>
        <dbReference type="SAM" id="MobiDB-lite"/>
    </source>
</evidence>
<accession>A0A015UEJ4</accession>
<proteinExistence type="predicted"/>